<evidence type="ECO:0000259" key="6">
    <source>
        <dbReference type="PROSITE" id="PS50977"/>
    </source>
</evidence>
<dbReference type="Proteomes" id="UP000460221">
    <property type="component" value="Unassembled WGS sequence"/>
</dbReference>
<gene>
    <name evidence="7" type="ORF">GIS00_04755</name>
</gene>
<dbReference type="Pfam" id="PF00440">
    <property type="entry name" value="TetR_N"/>
    <property type="match status" value="1"/>
</dbReference>
<dbReference type="Gene3D" id="1.10.357.10">
    <property type="entry name" value="Tetracycline Repressor, domain 2"/>
    <property type="match status" value="1"/>
</dbReference>
<evidence type="ECO:0000256" key="1">
    <source>
        <dbReference type="ARBA" id="ARBA00023015"/>
    </source>
</evidence>
<evidence type="ECO:0000256" key="2">
    <source>
        <dbReference type="ARBA" id="ARBA00023125"/>
    </source>
</evidence>
<dbReference type="SUPFAM" id="SSF46689">
    <property type="entry name" value="Homeodomain-like"/>
    <property type="match status" value="1"/>
</dbReference>
<keyword evidence="8" id="KW-1185">Reference proteome</keyword>
<dbReference type="GO" id="GO:0003700">
    <property type="term" value="F:DNA-binding transcription factor activity"/>
    <property type="evidence" value="ECO:0007669"/>
    <property type="project" value="TreeGrafter"/>
</dbReference>
<keyword evidence="1" id="KW-0805">Transcription regulation</keyword>
<reference evidence="7 8" key="1">
    <citation type="submission" date="2019-11" db="EMBL/GenBank/DDBJ databases">
        <authorList>
            <person name="Jiang L.-Q."/>
        </authorList>
    </citation>
    <scope>NUCLEOTIDE SEQUENCE [LARGE SCALE GENOMIC DNA]</scope>
    <source>
        <strain evidence="7 8">YIM 132087</strain>
    </source>
</reference>
<protein>
    <submittedName>
        <fullName evidence="7">TetR family transcriptional regulator</fullName>
    </submittedName>
</protein>
<evidence type="ECO:0000313" key="8">
    <source>
        <dbReference type="Proteomes" id="UP000460221"/>
    </source>
</evidence>
<dbReference type="InterPro" id="IPR050109">
    <property type="entry name" value="HTH-type_TetR-like_transc_reg"/>
</dbReference>
<dbReference type="InterPro" id="IPR036271">
    <property type="entry name" value="Tet_transcr_reg_TetR-rel_C_sf"/>
</dbReference>
<dbReference type="EMBL" id="WLYK01000001">
    <property type="protein sequence ID" value="MTD13257.1"/>
    <property type="molecule type" value="Genomic_DNA"/>
</dbReference>
<comment type="caution">
    <text evidence="7">The sequence shown here is derived from an EMBL/GenBank/DDBJ whole genome shotgun (WGS) entry which is preliminary data.</text>
</comment>
<dbReference type="SUPFAM" id="SSF48498">
    <property type="entry name" value="Tetracyclin repressor-like, C-terminal domain"/>
    <property type="match status" value="1"/>
</dbReference>
<sequence>MPSASQGGSEDRGVTAPPLPAPSRPVKPYHAGLGAEAVVDAAVELTAESALTSWTIRDLARRLGVSPSVIYHHLPGRPDIMWAVVERVLSTFPRAGTDLPWQQWFRTTMPDLVTHLSHHPGTVRFLSLNGPATASGIRLVDDGITVLRRGGFADRSPEIFSVLFNSTLLVGAINEDRGNEAPDLTAAALRSIAKAGPLPAGTQELQDYSVRFATDPDLRGRVASYLRFTVDLLIAGLESDPALRPEAGAS</sequence>
<evidence type="ECO:0000256" key="5">
    <source>
        <dbReference type="SAM" id="MobiDB-lite"/>
    </source>
</evidence>
<evidence type="ECO:0000256" key="4">
    <source>
        <dbReference type="PROSITE-ProRule" id="PRU00335"/>
    </source>
</evidence>
<dbReference type="PROSITE" id="PS50977">
    <property type="entry name" value="HTH_TETR_2"/>
    <property type="match status" value="1"/>
</dbReference>
<keyword evidence="3" id="KW-0804">Transcription</keyword>
<keyword evidence="2 4" id="KW-0238">DNA-binding</keyword>
<proteinExistence type="predicted"/>
<evidence type="ECO:0000256" key="3">
    <source>
        <dbReference type="ARBA" id="ARBA00023163"/>
    </source>
</evidence>
<feature type="DNA-binding region" description="H-T-H motif" evidence="4">
    <location>
        <begin position="55"/>
        <end position="74"/>
    </location>
</feature>
<dbReference type="AlphaFoldDB" id="A0A7K1FGL4"/>
<dbReference type="PANTHER" id="PTHR30055">
    <property type="entry name" value="HTH-TYPE TRANSCRIPTIONAL REGULATOR RUTR"/>
    <property type="match status" value="1"/>
</dbReference>
<dbReference type="GO" id="GO:0000976">
    <property type="term" value="F:transcription cis-regulatory region binding"/>
    <property type="evidence" value="ECO:0007669"/>
    <property type="project" value="TreeGrafter"/>
</dbReference>
<dbReference type="InterPro" id="IPR001647">
    <property type="entry name" value="HTH_TetR"/>
</dbReference>
<feature type="domain" description="HTH tetR-type" evidence="6">
    <location>
        <begin position="32"/>
        <end position="92"/>
    </location>
</feature>
<name>A0A7K1FGL4_9ACTN</name>
<organism evidence="7 8">
    <name type="scientific">Nakamurella alba</name>
    <dbReference type="NCBI Taxonomy" id="2665158"/>
    <lineage>
        <taxon>Bacteria</taxon>
        <taxon>Bacillati</taxon>
        <taxon>Actinomycetota</taxon>
        <taxon>Actinomycetes</taxon>
        <taxon>Nakamurellales</taxon>
        <taxon>Nakamurellaceae</taxon>
        <taxon>Nakamurella</taxon>
    </lineage>
</organism>
<evidence type="ECO:0000313" key="7">
    <source>
        <dbReference type="EMBL" id="MTD13257.1"/>
    </source>
</evidence>
<dbReference type="InterPro" id="IPR009057">
    <property type="entry name" value="Homeodomain-like_sf"/>
</dbReference>
<dbReference type="PANTHER" id="PTHR30055:SF234">
    <property type="entry name" value="HTH-TYPE TRANSCRIPTIONAL REGULATOR BETI"/>
    <property type="match status" value="1"/>
</dbReference>
<feature type="region of interest" description="Disordered" evidence="5">
    <location>
        <begin position="1"/>
        <end position="26"/>
    </location>
</feature>
<accession>A0A7K1FGL4</accession>